<dbReference type="EMBL" id="AWWV01011248">
    <property type="protein sequence ID" value="OMO73300.1"/>
    <property type="molecule type" value="Genomic_DNA"/>
</dbReference>
<feature type="region of interest" description="Disordered" evidence="4">
    <location>
        <begin position="852"/>
        <end position="888"/>
    </location>
</feature>
<feature type="region of interest" description="Disordered" evidence="4">
    <location>
        <begin position="1"/>
        <end position="52"/>
    </location>
</feature>
<feature type="region of interest" description="Disordered" evidence="4">
    <location>
        <begin position="1058"/>
        <end position="1096"/>
    </location>
</feature>
<dbReference type="Pfam" id="PF10551">
    <property type="entry name" value="MULE"/>
    <property type="match status" value="1"/>
</dbReference>
<gene>
    <name evidence="8" type="ORF">CCACVL1_17341</name>
</gene>
<feature type="domain" description="Transposase MuDR plant" evidence="5">
    <location>
        <begin position="413"/>
        <end position="474"/>
    </location>
</feature>
<dbReference type="OMA" id="TEYREVW"/>
<evidence type="ECO:0000256" key="3">
    <source>
        <dbReference type="ARBA" id="ARBA00023172"/>
    </source>
</evidence>
<dbReference type="GO" id="GO:0003677">
    <property type="term" value="F:DNA binding"/>
    <property type="evidence" value="ECO:0007669"/>
    <property type="project" value="UniProtKB-KW"/>
</dbReference>
<proteinExistence type="predicted"/>
<dbReference type="Pfam" id="PF03108">
    <property type="entry name" value="DBD_Tnp_Mut"/>
    <property type="match status" value="1"/>
</dbReference>
<accession>A0A1R3HSW0</accession>
<feature type="compositionally biased region" description="Basic and acidic residues" evidence="4">
    <location>
        <begin position="980"/>
        <end position="989"/>
    </location>
</feature>
<organism evidence="8 9">
    <name type="scientific">Corchorus capsularis</name>
    <name type="common">Jute</name>
    <dbReference type="NCBI Taxonomy" id="210143"/>
    <lineage>
        <taxon>Eukaryota</taxon>
        <taxon>Viridiplantae</taxon>
        <taxon>Streptophyta</taxon>
        <taxon>Embryophyta</taxon>
        <taxon>Tracheophyta</taxon>
        <taxon>Spermatophyta</taxon>
        <taxon>Magnoliopsida</taxon>
        <taxon>eudicotyledons</taxon>
        <taxon>Gunneridae</taxon>
        <taxon>Pentapetalae</taxon>
        <taxon>rosids</taxon>
        <taxon>malvids</taxon>
        <taxon>Malvales</taxon>
        <taxon>Malvaceae</taxon>
        <taxon>Grewioideae</taxon>
        <taxon>Apeibeae</taxon>
        <taxon>Corchorus</taxon>
    </lineage>
</organism>
<dbReference type="OrthoDB" id="1903715at2759"/>
<protein>
    <submittedName>
        <fullName evidence="8">Transposase, MuDR, plant</fullName>
    </submittedName>
</protein>
<dbReference type="AlphaFoldDB" id="A0A1R3HSW0"/>
<dbReference type="PROSITE" id="PS01007">
    <property type="entry name" value="TRANSPOSASE_MUTATOR"/>
    <property type="match status" value="1"/>
</dbReference>
<dbReference type="STRING" id="210143.A0A1R3HSW0"/>
<name>A0A1R3HSW0_COCAP</name>
<dbReference type="Pfam" id="PF26130">
    <property type="entry name" value="PB1-like"/>
    <property type="match status" value="1"/>
</dbReference>
<dbReference type="InterPro" id="IPR018289">
    <property type="entry name" value="MULE_transposase_dom"/>
</dbReference>
<feature type="compositionally biased region" description="Pro residues" evidence="4">
    <location>
        <begin position="852"/>
        <end position="863"/>
    </location>
</feature>
<dbReference type="InterPro" id="IPR004332">
    <property type="entry name" value="Transposase_MuDR"/>
</dbReference>
<feature type="compositionally biased region" description="Polar residues" evidence="4">
    <location>
        <begin position="25"/>
        <end position="40"/>
    </location>
</feature>
<evidence type="ECO:0000259" key="6">
    <source>
        <dbReference type="Pfam" id="PF10551"/>
    </source>
</evidence>
<evidence type="ECO:0000256" key="4">
    <source>
        <dbReference type="SAM" id="MobiDB-lite"/>
    </source>
</evidence>
<evidence type="ECO:0000313" key="8">
    <source>
        <dbReference type="EMBL" id="OMO73300.1"/>
    </source>
</evidence>
<evidence type="ECO:0000259" key="5">
    <source>
        <dbReference type="Pfam" id="PF03108"/>
    </source>
</evidence>
<dbReference type="InterPro" id="IPR001207">
    <property type="entry name" value="Transposase_mutator"/>
</dbReference>
<comment type="caution">
    <text evidence="8">The sequence shown here is derived from an EMBL/GenBank/DDBJ whole genome shotgun (WGS) entry which is preliminary data.</text>
</comment>
<dbReference type="GO" id="GO:0004803">
    <property type="term" value="F:transposase activity"/>
    <property type="evidence" value="ECO:0007669"/>
    <property type="project" value="InterPro"/>
</dbReference>
<feature type="compositionally biased region" description="Basic and acidic residues" evidence="4">
    <location>
        <begin position="41"/>
        <end position="52"/>
    </location>
</feature>
<evidence type="ECO:0000256" key="1">
    <source>
        <dbReference type="ARBA" id="ARBA00022578"/>
    </source>
</evidence>
<dbReference type="GO" id="GO:0006313">
    <property type="term" value="P:DNA transposition"/>
    <property type="evidence" value="ECO:0007669"/>
    <property type="project" value="InterPro"/>
</dbReference>
<evidence type="ECO:0000256" key="2">
    <source>
        <dbReference type="ARBA" id="ARBA00023125"/>
    </source>
</evidence>
<feature type="domain" description="PB1-like" evidence="7">
    <location>
        <begin position="100"/>
        <end position="200"/>
    </location>
</feature>
<feature type="region of interest" description="Disordered" evidence="4">
    <location>
        <begin position="924"/>
        <end position="1005"/>
    </location>
</feature>
<dbReference type="Gramene" id="OMO73300">
    <property type="protein sequence ID" value="OMO73300"/>
    <property type="gene ID" value="CCACVL1_17341"/>
</dbReference>
<evidence type="ECO:0000313" key="9">
    <source>
        <dbReference type="Proteomes" id="UP000188268"/>
    </source>
</evidence>
<keyword evidence="1" id="KW-0815">Transposition</keyword>
<feature type="compositionally biased region" description="Basic and acidic residues" evidence="4">
    <location>
        <begin position="379"/>
        <end position="401"/>
    </location>
</feature>
<keyword evidence="2" id="KW-0238">DNA-binding</keyword>
<sequence>MEQVIEKPFNSGPIQSENAELENKTPPQNQKIDQNSQDSGNDLKKTCTPDRLKVPKAFKYPERYRSPTDSMMSPVTKGILARNRKGAGSLLPPSINQTKMDREYILRIYHGGRFVRDPDLSYVGGEIVQARNNPDTMNYIELEAIITRTLRYREMGYVYFRDPDDPDFNESMRLVWDDSSTIRMINAWEKYGEIDLYVDHLDENPEVVQQVDDGLNAVGGEGLNAVGGEPGINAVGSEGLNEAPQVGVEIEVEAEVYDALGDVNLGAEDEVAEAEEEVENDFYDFAEAEGDESEVQSDDEDGDKGVFKDGFSVRVRGLSDGENDEELQRALNRKLKKGKGPQIRISIPVEGVSDNENDHLLHYVRLQQQKDVGEGTSHQVEDNYEVDHYQEPETKDDEYPRYDPSLDLPEFETGMFFTDVYEFRAAIRKYALAKRREVNFLKNDKTRVRVKCEGSKNCPWFIFASFDKRSGGFQVKEYIDNHTCCENFTNKAAKASMVAEKMYQTIRDNPKMSLKQIQAKEFSMLWDYANELLTKNPGSTIKLSTQRVTQYSPIHFRRLYICLDALKRGWKEGCRPILGIDGCFLKGPYKCQVITAVGKDSNDQMYPVCWAVAETEYREVWEWFLNLLKDDFDMCDGLRYTFMSDQHKGLESAMKEVLPRAEHRNCARHVFSNWSGRLHGKTYEAMYWQIVKASTPVQWEERFDLLKLMDKTRADELKAKQKNPKLWARAFYGRRVTKAIITMLEEIRVQTMTRILQKREWVHTWHDDYGPLVKEKFAKQKKEGKDLYLQELANLRYSMCSCLQCNLAFGGDPDEYLHPCYHKDTYIKTYSYGLKPINGPHEWVKTGKPALLPPIIPRAPPGRPKMNRRKGKNEPKKTPTIGKLSKKGTQNSCTLCGGVGHNIRSCQLRASTNGIHAANIETRQPNPILGVAPPPNDVGPSGSKGKGPLKPKAKAPSSTKGQGRAAGIVISKGRNLQTRPRTEATTQEKGKKKVVGSKHDKGKKPVECQNEAHTFVRPCRQRKPSFKAMGLASGYSTCKTIAATKAASTMTMAASTMTRAGSTSATHSLTTNTQTKGKRKIVEDPVGTQESIKKKK</sequence>
<keyword evidence="3" id="KW-0233">DNA recombination</keyword>
<feature type="region of interest" description="Disordered" evidence="4">
    <location>
        <begin position="371"/>
        <end position="402"/>
    </location>
</feature>
<reference evidence="8 9" key="1">
    <citation type="submission" date="2013-09" db="EMBL/GenBank/DDBJ databases">
        <title>Corchorus capsularis genome sequencing.</title>
        <authorList>
            <person name="Alam M."/>
            <person name="Haque M.S."/>
            <person name="Islam M.S."/>
            <person name="Emdad E.M."/>
            <person name="Islam M.M."/>
            <person name="Ahmed B."/>
            <person name="Halim A."/>
            <person name="Hossen Q.M.M."/>
            <person name="Hossain M.Z."/>
            <person name="Ahmed R."/>
            <person name="Khan M.M."/>
            <person name="Islam R."/>
            <person name="Rashid M.M."/>
            <person name="Khan S.A."/>
            <person name="Rahman M.S."/>
            <person name="Alam M."/>
        </authorList>
    </citation>
    <scope>NUCLEOTIDE SEQUENCE [LARGE SCALE GENOMIC DNA]</scope>
    <source>
        <strain evidence="9">cv. CVL-1</strain>
        <tissue evidence="8">Whole seedling</tissue>
    </source>
</reference>
<evidence type="ECO:0000259" key="7">
    <source>
        <dbReference type="Pfam" id="PF26130"/>
    </source>
</evidence>
<dbReference type="PANTHER" id="PTHR31973:SF187">
    <property type="entry name" value="MUTATOR TRANSPOSASE MUDRA PROTEIN"/>
    <property type="match status" value="1"/>
</dbReference>
<feature type="domain" description="MULE transposase" evidence="6">
    <location>
        <begin position="578"/>
        <end position="673"/>
    </location>
</feature>
<dbReference type="InterPro" id="IPR058594">
    <property type="entry name" value="PB1-like_dom_pln"/>
</dbReference>
<dbReference type="PANTHER" id="PTHR31973">
    <property type="entry name" value="POLYPROTEIN, PUTATIVE-RELATED"/>
    <property type="match status" value="1"/>
</dbReference>
<keyword evidence="9" id="KW-1185">Reference proteome</keyword>
<dbReference type="Proteomes" id="UP000188268">
    <property type="component" value="Unassembled WGS sequence"/>
</dbReference>